<feature type="transmembrane region" description="Helical" evidence="1">
    <location>
        <begin position="12"/>
        <end position="32"/>
    </location>
</feature>
<name>A0A1H1XZM6_9ACTN</name>
<accession>A0A1H1XZM6</accession>
<evidence type="ECO:0000256" key="1">
    <source>
        <dbReference type="SAM" id="Phobius"/>
    </source>
</evidence>
<keyword evidence="1" id="KW-0812">Transmembrane</keyword>
<dbReference type="Proteomes" id="UP000199092">
    <property type="component" value="Chromosome I"/>
</dbReference>
<dbReference type="EMBL" id="LT629749">
    <property type="protein sequence ID" value="SDT14667.1"/>
    <property type="molecule type" value="Genomic_DNA"/>
</dbReference>
<organism evidence="2 3">
    <name type="scientific">Friedmanniella luteola</name>
    <dbReference type="NCBI Taxonomy" id="546871"/>
    <lineage>
        <taxon>Bacteria</taxon>
        <taxon>Bacillati</taxon>
        <taxon>Actinomycetota</taxon>
        <taxon>Actinomycetes</taxon>
        <taxon>Propionibacteriales</taxon>
        <taxon>Nocardioidaceae</taxon>
        <taxon>Friedmanniella</taxon>
    </lineage>
</organism>
<sequence length="109" mass="11365">MAELARPLLRAAGASYLASCALGTGVATGVLRTGRARWVHHALYVATSTLTVAALAATGRERVRAGWWLLPVVVPLAVVPYAGTRSWRHVAVAASAAPFYAAALAADRE</sequence>
<feature type="transmembrane region" description="Helical" evidence="1">
    <location>
        <begin position="38"/>
        <end position="58"/>
    </location>
</feature>
<dbReference type="RefSeq" id="WP_197677062.1">
    <property type="nucleotide sequence ID" value="NZ_LT629749.1"/>
</dbReference>
<dbReference type="AlphaFoldDB" id="A0A1H1XZM6"/>
<reference evidence="2 3" key="1">
    <citation type="submission" date="2016-10" db="EMBL/GenBank/DDBJ databases">
        <authorList>
            <person name="de Groot N.N."/>
        </authorList>
    </citation>
    <scope>NUCLEOTIDE SEQUENCE [LARGE SCALE GENOMIC DNA]</scope>
    <source>
        <strain evidence="2 3">DSM 21741</strain>
    </source>
</reference>
<keyword evidence="1" id="KW-0472">Membrane</keyword>
<feature type="transmembrane region" description="Helical" evidence="1">
    <location>
        <begin position="65"/>
        <end position="83"/>
    </location>
</feature>
<keyword evidence="3" id="KW-1185">Reference proteome</keyword>
<proteinExistence type="predicted"/>
<dbReference type="STRING" id="546871.SAMN04488543_3150"/>
<evidence type="ECO:0000313" key="2">
    <source>
        <dbReference type="EMBL" id="SDT14667.1"/>
    </source>
</evidence>
<evidence type="ECO:0000313" key="3">
    <source>
        <dbReference type="Proteomes" id="UP000199092"/>
    </source>
</evidence>
<protein>
    <submittedName>
        <fullName evidence="2">Uncharacterized protein</fullName>
    </submittedName>
</protein>
<gene>
    <name evidence="2" type="ORF">SAMN04488543_3150</name>
</gene>
<keyword evidence="1" id="KW-1133">Transmembrane helix</keyword>